<evidence type="ECO:0000256" key="1">
    <source>
        <dbReference type="SAM" id="SignalP"/>
    </source>
</evidence>
<sequence length="198" mass="20179">MKDLSYRAVSVVSVLPAASAALAGVIVRLSTDNKPYWCNGTTWVDMTLLGSTDTRLTTVRLAADVINNTKTLADVTSLAFALAANSTYTIDAKVMFQTAATATGIRLTQTVPTGATVVAQWNTPTSLTARTLANQRAADSGAATTGVDVANANTLASGSILVITGATAGNLQIRFASEVAGSNAVVKAGSNLVATKVA</sequence>
<accession>A0ABW2SBW3</accession>
<reference evidence="3" key="1">
    <citation type="journal article" date="2019" name="Int. J. Syst. Evol. Microbiol.">
        <title>The Global Catalogue of Microorganisms (GCM) 10K type strain sequencing project: providing services to taxonomists for standard genome sequencing and annotation.</title>
        <authorList>
            <consortium name="The Broad Institute Genomics Platform"/>
            <consortium name="The Broad Institute Genome Sequencing Center for Infectious Disease"/>
            <person name="Wu L."/>
            <person name="Ma J."/>
        </authorList>
    </citation>
    <scope>NUCLEOTIDE SEQUENCE [LARGE SCALE GENOMIC DNA]</scope>
    <source>
        <strain evidence="3">CCUG 53903</strain>
    </source>
</reference>
<protein>
    <submittedName>
        <fullName evidence="2">Uncharacterized protein</fullName>
    </submittedName>
</protein>
<keyword evidence="1" id="KW-0732">Signal</keyword>
<gene>
    <name evidence="2" type="ORF">ACFQU0_08480</name>
</gene>
<evidence type="ECO:0000313" key="3">
    <source>
        <dbReference type="Proteomes" id="UP001596457"/>
    </source>
</evidence>
<comment type="caution">
    <text evidence="2">The sequence shown here is derived from an EMBL/GenBank/DDBJ whole genome shotgun (WGS) entry which is preliminary data.</text>
</comment>
<name>A0ABW2SBW3_9BURK</name>
<dbReference type="Proteomes" id="UP001596457">
    <property type="component" value="Unassembled WGS sequence"/>
</dbReference>
<organism evidence="2 3">
    <name type="scientific">Hydrogenophaga defluvii</name>
    <dbReference type="NCBI Taxonomy" id="249410"/>
    <lineage>
        <taxon>Bacteria</taxon>
        <taxon>Pseudomonadati</taxon>
        <taxon>Pseudomonadota</taxon>
        <taxon>Betaproteobacteria</taxon>
        <taxon>Burkholderiales</taxon>
        <taxon>Comamonadaceae</taxon>
        <taxon>Hydrogenophaga</taxon>
    </lineage>
</organism>
<dbReference type="EMBL" id="JBHTBZ010000017">
    <property type="protein sequence ID" value="MFC7460462.1"/>
    <property type="molecule type" value="Genomic_DNA"/>
</dbReference>
<dbReference type="RefSeq" id="WP_382199748.1">
    <property type="nucleotide sequence ID" value="NZ_JBHTBZ010000017.1"/>
</dbReference>
<keyword evidence="3" id="KW-1185">Reference proteome</keyword>
<proteinExistence type="predicted"/>
<feature type="signal peptide" evidence="1">
    <location>
        <begin position="1"/>
        <end position="23"/>
    </location>
</feature>
<evidence type="ECO:0000313" key="2">
    <source>
        <dbReference type="EMBL" id="MFC7460462.1"/>
    </source>
</evidence>
<feature type="chain" id="PRO_5047343872" evidence="1">
    <location>
        <begin position="24"/>
        <end position="198"/>
    </location>
</feature>